<organism evidence="1 2">
    <name type="scientific">Aspergillus pseudotamarii</name>
    <dbReference type="NCBI Taxonomy" id="132259"/>
    <lineage>
        <taxon>Eukaryota</taxon>
        <taxon>Fungi</taxon>
        <taxon>Dikarya</taxon>
        <taxon>Ascomycota</taxon>
        <taxon>Pezizomycotina</taxon>
        <taxon>Eurotiomycetes</taxon>
        <taxon>Eurotiomycetidae</taxon>
        <taxon>Eurotiales</taxon>
        <taxon>Aspergillaceae</taxon>
        <taxon>Aspergillus</taxon>
        <taxon>Aspergillus subgen. Circumdati</taxon>
    </lineage>
</organism>
<proteinExistence type="predicted"/>
<dbReference type="GeneID" id="43644203"/>
<evidence type="ECO:0000313" key="2">
    <source>
        <dbReference type="Proteomes" id="UP000325672"/>
    </source>
</evidence>
<reference evidence="1 2" key="1">
    <citation type="submission" date="2019-04" db="EMBL/GenBank/DDBJ databases">
        <title>Friends and foes A comparative genomics study of 23 Aspergillus species from section Flavi.</title>
        <authorList>
            <consortium name="DOE Joint Genome Institute"/>
            <person name="Kjaerbolling I."/>
            <person name="Vesth T."/>
            <person name="Frisvad J.C."/>
            <person name="Nybo J.L."/>
            <person name="Theobald S."/>
            <person name="Kildgaard S."/>
            <person name="Isbrandt T."/>
            <person name="Kuo A."/>
            <person name="Sato A."/>
            <person name="Lyhne E.K."/>
            <person name="Kogle M.E."/>
            <person name="Wiebenga A."/>
            <person name="Kun R.S."/>
            <person name="Lubbers R.J."/>
            <person name="Makela M.R."/>
            <person name="Barry K."/>
            <person name="Chovatia M."/>
            <person name="Clum A."/>
            <person name="Daum C."/>
            <person name="Haridas S."/>
            <person name="He G."/>
            <person name="LaButti K."/>
            <person name="Lipzen A."/>
            <person name="Mondo S."/>
            <person name="Riley R."/>
            <person name="Salamov A."/>
            <person name="Simmons B.A."/>
            <person name="Magnuson J.K."/>
            <person name="Henrissat B."/>
            <person name="Mortensen U.H."/>
            <person name="Larsen T.O."/>
            <person name="Devries R.P."/>
            <person name="Grigoriev I.V."/>
            <person name="Machida M."/>
            <person name="Baker S.E."/>
            <person name="Andersen M.R."/>
        </authorList>
    </citation>
    <scope>NUCLEOTIDE SEQUENCE [LARGE SCALE GENOMIC DNA]</scope>
    <source>
        <strain evidence="1 2">CBS 117625</strain>
    </source>
</reference>
<gene>
    <name evidence="1" type="ORF">BDV38DRAFT_283194</name>
</gene>
<dbReference type="Proteomes" id="UP000325672">
    <property type="component" value="Unassembled WGS sequence"/>
</dbReference>
<sequence length="536" mass="60335">MIFTVLPFGATNSQQRRLYYPLLLADVVRDCTDAIDALTVFHNLLSTKETIGNGTTGFKAFDGHVGDTACHIRAGILLDIFAFYREDQGEVMGCRRGELSISSYISNLKLTCNNAQMACSRLTSDNVCPSTLGFGPKHDIMENIITTLGWKEPNDRLGLNDAVDPEWNVEDPQLIIRYLVAMFVLAKYKEHCKLSSHNIVVRLRPKNAAVYGNELISPFWDRNNCQYKEPGCNRLDVRFAALQKWVSALSCSWVRAWSEKLFVTPATQRLVRSSVLQSPKGLLVTATYTGFLVCRQVWAKSQWPLLLVDRHFCSGGTHRTYPFVTRSCAWLKAGTGYHLNAYIATLQQQPKSPSDRRSDMAINIAWQIRPKTFNELLTYDKGNQPMISILGNSVEGPLDDYTARIANMSPDGSLGLSAQQHREEFCGENVEHRKRFLATDQDRLSLAFFADHRCYPFPLHALAAGHDDGEYLPSLIRSLSQNDPTEEHFINSKLEVDELGAGKGYMGIFRWEHILAETPGRLANILQDWEGKGVFA</sequence>
<dbReference type="OrthoDB" id="2107640at2759"/>
<evidence type="ECO:0000313" key="1">
    <source>
        <dbReference type="EMBL" id="KAE8137354.1"/>
    </source>
</evidence>
<accession>A0A5N6SW62</accession>
<protein>
    <submittedName>
        <fullName evidence="1">Uncharacterized protein</fullName>
    </submittedName>
</protein>
<dbReference type="RefSeq" id="XP_031913417.1">
    <property type="nucleotide sequence ID" value="XM_032059993.1"/>
</dbReference>
<name>A0A5N6SW62_ASPPS</name>
<dbReference type="AlphaFoldDB" id="A0A5N6SW62"/>
<keyword evidence="2" id="KW-1185">Reference proteome</keyword>
<dbReference type="EMBL" id="ML743578">
    <property type="protein sequence ID" value="KAE8137354.1"/>
    <property type="molecule type" value="Genomic_DNA"/>
</dbReference>